<organism evidence="5 6">
    <name type="scientific">Desulforhopalus singaporensis</name>
    <dbReference type="NCBI Taxonomy" id="91360"/>
    <lineage>
        <taxon>Bacteria</taxon>
        <taxon>Pseudomonadati</taxon>
        <taxon>Thermodesulfobacteriota</taxon>
        <taxon>Desulfobulbia</taxon>
        <taxon>Desulfobulbales</taxon>
        <taxon>Desulfocapsaceae</taxon>
        <taxon>Desulforhopalus</taxon>
    </lineage>
</organism>
<evidence type="ECO:0000313" key="5">
    <source>
        <dbReference type="EMBL" id="SDP64232.1"/>
    </source>
</evidence>
<evidence type="ECO:0000256" key="3">
    <source>
        <dbReference type="ARBA" id="ARBA00022448"/>
    </source>
</evidence>
<dbReference type="InterPro" id="IPR004682">
    <property type="entry name" value="TRAP_DctP"/>
</dbReference>
<evidence type="ECO:0000256" key="2">
    <source>
        <dbReference type="ARBA" id="ARBA00009023"/>
    </source>
</evidence>
<proteinExistence type="inferred from homology"/>
<dbReference type="PIRSF" id="PIRSF006470">
    <property type="entry name" value="DctB"/>
    <property type="match status" value="1"/>
</dbReference>
<dbReference type="Gene3D" id="3.40.190.170">
    <property type="entry name" value="Bacterial extracellular solute-binding protein, family 7"/>
    <property type="match status" value="1"/>
</dbReference>
<dbReference type="Proteomes" id="UP000199073">
    <property type="component" value="Unassembled WGS sequence"/>
</dbReference>
<keyword evidence="5" id="KW-0675">Receptor</keyword>
<dbReference type="RefSeq" id="WP_092225157.1">
    <property type="nucleotide sequence ID" value="NZ_FNJI01000031.1"/>
</dbReference>
<evidence type="ECO:0000313" key="6">
    <source>
        <dbReference type="Proteomes" id="UP000199073"/>
    </source>
</evidence>
<reference evidence="5 6" key="1">
    <citation type="submission" date="2016-10" db="EMBL/GenBank/DDBJ databases">
        <authorList>
            <person name="de Groot N.N."/>
        </authorList>
    </citation>
    <scope>NUCLEOTIDE SEQUENCE [LARGE SCALE GENOMIC DNA]</scope>
    <source>
        <strain evidence="5 6">DSM 12130</strain>
    </source>
</reference>
<dbReference type="InterPro" id="IPR018389">
    <property type="entry name" value="DctP_fam"/>
</dbReference>
<dbReference type="OrthoDB" id="8690069at2"/>
<dbReference type="GO" id="GO:0030288">
    <property type="term" value="C:outer membrane-bounded periplasmic space"/>
    <property type="evidence" value="ECO:0007669"/>
    <property type="project" value="InterPro"/>
</dbReference>
<dbReference type="AlphaFoldDB" id="A0A1H0UD51"/>
<dbReference type="STRING" id="91360.SAMN05660330_03492"/>
<dbReference type="GO" id="GO:0055085">
    <property type="term" value="P:transmembrane transport"/>
    <property type="evidence" value="ECO:0007669"/>
    <property type="project" value="InterPro"/>
</dbReference>
<dbReference type="PANTHER" id="PTHR33376">
    <property type="match status" value="1"/>
</dbReference>
<dbReference type="NCBIfam" id="TIGR00787">
    <property type="entry name" value="dctP"/>
    <property type="match status" value="1"/>
</dbReference>
<sequence length="332" mass="36667">MKRAVIPFLMFILILTMSLGYHQGEARAEKKKVIKIGHIVSEATAVHRACVAFENYVEAESGGSIDVQIFPNGQLGGDLQLTEAVALGTIQVAIPSTAVLTAYDPVFGLLDLPFIFADVYAGFNALDGELGSKLDNILMSVGIKNLGYSYNGARCMSNNVRPITEPADLKGIKMRVMESPVFIDMFKYLGANPTPMSFGEVFTGLQQGTIDGQENAPALVYASRFNEVQKYYSLTNHVQSYIANLINADFFDNLSNDQQKVVLSGAEKYLVTQQRADEINDNIETVAKLVETGMEVNEITPGNMNKFMDALKPMHEKYQGKFGQEWFDLLKM</sequence>
<keyword evidence="3" id="KW-0813">Transport</keyword>
<evidence type="ECO:0000256" key="4">
    <source>
        <dbReference type="ARBA" id="ARBA00022729"/>
    </source>
</evidence>
<dbReference type="PANTHER" id="PTHR33376:SF4">
    <property type="entry name" value="SIALIC ACID-BINDING PERIPLASMIC PROTEIN SIAP"/>
    <property type="match status" value="1"/>
</dbReference>
<accession>A0A1H0UD51</accession>
<dbReference type="NCBIfam" id="NF037995">
    <property type="entry name" value="TRAP_S1"/>
    <property type="match status" value="1"/>
</dbReference>
<dbReference type="Pfam" id="PF03480">
    <property type="entry name" value="DctP"/>
    <property type="match status" value="1"/>
</dbReference>
<keyword evidence="4" id="KW-0732">Signal</keyword>
<dbReference type="InterPro" id="IPR038404">
    <property type="entry name" value="TRAP_DctP_sf"/>
</dbReference>
<keyword evidence="6" id="KW-1185">Reference proteome</keyword>
<evidence type="ECO:0000256" key="1">
    <source>
        <dbReference type="ARBA" id="ARBA00004196"/>
    </source>
</evidence>
<name>A0A1H0UD51_9BACT</name>
<comment type="similarity">
    <text evidence="2">Belongs to the bacterial solute-binding protein 7 family.</text>
</comment>
<comment type="subcellular location">
    <subcellularLocation>
        <location evidence="1">Cell envelope</location>
    </subcellularLocation>
</comment>
<protein>
    <submittedName>
        <fullName evidence="5">Tripartite ATP-independent transporter solute receptor, DctP family</fullName>
    </submittedName>
</protein>
<gene>
    <name evidence="5" type="ORF">SAMN05660330_03492</name>
</gene>
<dbReference type="EMBL" id="FNJI01000031">
    <property type="protein sequence ID" value="SDP64232.1"/>
    <property type="molecule type" value="Genomic_DNA"/>
</dbReference>